<accession>A0A926RT47</accession>
<evidence type="ECO:0000259" key="2">
    <source>
        <dbReference type="Pfam" id="PF14478"/>
    </source>
</evidence>
<gene>
    <name evidence="3" type="ORF">IC620_02530</name>
</gene>
<keyword evidence="1" id="KW-0732">Signal</keyword>
<feature type="domain" description="Transcobalamin-like C-terminal" evidence="2">
    <location>
        <begin position="62"/>
        <end position="135"/>
    </location>
</feature>
<organism evidence="3 4">
    <name type="scientific">Polycladospora coralii</name>
    <dbReference type="NCBI Taxonomy" id="2771432"/>
    <lineage>
        <taxon>Bacteria</taxon>
        <taxon>Bacillati</taxon>
        <taxon>Bacillota</taxon>
        <taxon>Bacilli</taxon>
        <taxon>Bacillales</taxon>
        <taxon>Thermoactinomycetaceae</taxon>
        <taxon>Polycladospora</taxon>
    </lineage>
</organism>
<proteinExistence type="predicted"/>
<feature type="chain" id="PRO_5038614343" evidence="1">
    <location>
        <begin position="26"/>
        <end position="169"/>
    </location>
</feature>
<dbReference type="EMBL" id="JACXAH010000002">
    <property type="protein sequence ID" value="MBD1371233.1"/>
    <property type="molecule type" value="Genomic_DNA"/>
</dbReference>
<dbReference type="RefSeq" id="WP_191141426.1">
    <property type="nucleotide sequence ID" value="NZ_JACXAH010000002.1"/>
</dbReference>
<dbReference type="AlphaFoldDB" id="A0A926RT47"/>
<sequence length="169" mass="18941">MRYFQRILTVLFAFVLMFTMFPSMAKGETTAKVLTSQVKLSVMGDSIHGVIQPKTDVNIQTGDTAFDVLINTLGTSEVDYMGSGSSIYVRGINNLYEFDRGPLSGWLYRVNGSFPNYSAGSYVLKNSDEVEWLYTTNGGADVGFNPWGLRSFNLTQNIKKNKMMKQQLQ</sequence>
<dbReference type="Pfam" id="PF14478">
    <property type="entry name" value="DUF4430"/>
    <property type="match status" value="1"/>
</dbReference>
<reference evidence="3" key="1">
    <citation type="submission" date="2020-09" db="EMBL/GenBank/DDBJ databases">
        <title>A novel bacterium of genus Hazenella, isolated from South China Sea.</title>
        <authorList>
            <person name="Huang H."/>
            <person name="Mo K."/>
            <person name="Hu Y."/>
        </authorList>
    </citation>
    <scope>NUCLEOTIDE SEQUENCE</scope>
    <source>
        <strain evidence="3">IB182357</strain>
    </source>
</reference>
<dbReference type="InterPro" id="IPR027954">
    <property type="entry name" value="Transcobalamin-like_C"/>
</dbReference>
<keyword evidence="4" id="KW-1185">Reference proteome</keyword>
<dbReference type="Gene3D" id="2.170.130.30">
    <property type="match status" value="1"/>
</dbReference>
<evidence type="ECO:0000313" key="4">
    <source>
        <dbReference type="Proteomes" id="UP000661691"/>
    </source>
</evidence>
<name>A0A926RT47_9BACL</name>
<protein>
    <submittedName>
        <fullName evidence="3">DUF4430 domain-containing protein</fullName>
    </submittedName>
</protein>
<evidence type="ECO:0000256" key="1">
    <source>
        <dbReference type="SAM" id="SignalP"/>
    </source>
</evidence>
<comment type="caution">
    <text evidence="3">The sequence shown here is derived from an EMBL/GenBank/DDBJ whole genome shotgun (WGS) entry which is preliminary data.</text>
</comment>
<evidence type="ECO:0000313" key="3">
    <source>
        <dbReference type="EMBL" id="MBD1371233.1"/>
    </source>
</evidence>
<dbReference type="Proteomes" id="UP000661691">
    <property type="component" value="Unassembled WGS sequence"/>
</dbReference>
<feature type="signal peptide" evidence="1">
    <location>
        <begin position="1"/>
        <end position="25"/>
    </location>
</feature>